<keyword evidence="2 7" id="KW-0812">Transmembrane</keyword>
<comment type="subcellular location">
    <subcellularLocation>
        <location evidence="1">Golgi apparatus membrane</location>
        <topology evidence="1">Multi-pass membrane protein</topology>
    </subcellularLocation>
</comment>
<evidence type="ECO:0000313" key="8">
    <source>
        <dbReference type="EMBL" id="KAK2955990.1"/>
    </source>
</evidence>
<dbReference type="EMBL" id="JARBJD010000060">
    <property type="protein sequence ID" value="KAK2955990.1"/>
    <property type="molecule type" value="Genomic_DNA"/>
</dbReference>
<dbReference type="InterPro" id="IPR045176">
    <property type="entry name" value="Got1"/>
</dbReference>
<keyword evidence="9" id="KW-1185">Reference proteome</keyword>
<accession>A0ABQ9XWY6</accession>
<gene>
    <name evidence="8" type="ORF">BLNAU_8966</name>
</gene>
<dbReference type="Proteomes" id="UP001281761">
    <property type="component" value="Unassembled WGS sequence"/>
</dbReference>
<dbReference type="InterPro" id="IPR007305">
    <property type="entry name" value="Vesicle_transpt_Got1/SFT2"/>
</dbReference>
<feature type="transmembrane region" description="Helical" evidence="7">
    <location>
        <begin position="38"/>
        <end position="61"/>
    </location>
</feature>
<organism evidence="8 9">
    <name type="scientific">Blattamonas nauphoetae</name>
    <dbReference type="NCBI Taxonomy" id="2049346"/>
    <lineage>
        <taxon>Eukaryota</taxon>
        <taxon>Metamonada</taxon>
        <taxon>Preaxostyla</taxon>
        <taxon>Oxymonadida</taxon>
        <taxon>Blattamonas</taxon>
    </lineage>
</organism>
<evidence type="ECO:0000313" key="9">
    <source>
        <dbReference type="Proteomes" id="UP001281761"/>
    </source>
</evidence>
<comment type="similarity">
    <text evidence="6">Belongs to the GOT1 family.</text>
</comment>
<keyword evidence="3 7" id="KW-1133">Transmembrane helix</keyword>
<evidence type="ECO:0000256" key="6">
    <source>
        <dbReference type="ARBA" id="ARBA00025799"/>
    </source>
</evidence>
<evidence type="ECO:0000256" key="1">
    <source>
        <dbReference type="ARBA" id="ARBA00004653"/>
    </source>
</evidence>
<proteinExistence type="inferred from homology"/>
<dbReference type="PANTHER" id="PTHR21493:SF9">
    <property type="entry name" value="GOLGI TRANSPORT PROTEIN 1-RELATED"/>
    <property type="match status" value="1"/>
</dbReference>
<keyword evidence="4" id="KW-0333">Golgi apparatus</keyword>
<evidence type="ECO:0000256" key="7">
    <source>
        <dbReference type="SAM" id="Phobius"/>
    </source>
</evidence>
<dbReference type="Pfam" id="PF04178">
    <property type="entry name" value="Got1"/>
    <property type="match status" value="1"/>
</dbReference>
<protein>
    <submittedName>
        <fullName evidence="8">Uncharacterized protein</fullName>
    </submittedName>
</protein>
<evidence type="ECO:0000256" key="3">
    <source>
        <dbReference type="ARBA" id="ARBA00022989"/>
    </source>
</evidence>
<comment type="caution">
    <text evidence="8">The sequence shown here is derived from an EMBL/GenBank/DDBJ whole genome shotgun (WGS) entry which is preliminary data.</text>
</comment>
<evidence type="ECO:0000256" key="5">
    <source>
        <dbReference type="ARBA" id="ARBA00023136"/>
    </source>
</evidence>
<evidence type="ECO:0000256" key="4">
    <source>
        <dbReference type="ARBA" id="ARBA00023034"/>
    </source>
</evidence>
<keyword evidence="5 7" id="KW-0472">Membrane</keyword>
<sequence>MDQEPSTDRLIIGNGLAYSGAAFIVFGFLAFLNSGYMAIGNILLIIGLIVLLGPLGFIQLFSSRDIRSIGGTVAYVVGVLLILFKLGFIGIFIELVGLWLLFWPRVPQIILHTTSTLPGGRILRSVPWIARQAEAGVQGPILSS</sequence>
<evidence type="ECO:0000256" key="2">
    <source>
        <dbReference type="ARBA" id="ARBA00022692"/>
    </source>
</evidence>
<dbReference type="PANTHER" id="PTHR21493">
    <property type="entry name" value="CGI-141-RELATED/LIPASE CONTAINING PROTEIN"/>
    <property type="match status" value="1"/>
</dbReference>
<feature type="transmembrane region" description="Helical" evidence="7">
    <location>
        <begin position="73"/>
        <end position="102"/>
    </location>
</feature>
<feature type="transmembrane region" description="Helical" evidence="7">
    <location>
        <begin position="12"/>
        <end position="32"/>
    </location>
</feature>
<name>A0ABQ9XWY6_9EUKA</name>
<reference evidence="8 9" key="1">
    <citation type="journal article" date="2022" name="bioRxiv">
        <title>Genomics of Preaxostyla Flagellates Illuminates Evolutionary Transitions and the Path Towards Mitochondrial Loss.</title>
        <authorList>
            <person name="Novak L.V.F."/>
            <person name="Treitli S.C."/>
            <person name="Pyrih J."/>
            <person name="Halakuc P."/>
            <person name="Pipaliya S.V."/>
            <person name="Vacek V."/>
            <person name="Brzon O."/>
            <person name="Soukal P."/>
            <person name="Eme L."/>
            <person name="Dacks J.B."/>
            <person name="Karnkowska A."/>
            <person name="Elias M."/>
            <person name="Hampl V."/>
        </authorList>
    </citation>
    <scope>NUCLEOTIDE SEQUENCE [LARGE SCALE GENOMIC DNA]</scope>
    <source>
        <strain evidence="8">NAU3</strain>
        <tissue evidence="8">Gut</tissue>
    </source>
</reference>